<evidence type="ECO:0000313" key="3">
    <source>
        <dbReference type="EMBL" id="GAA3882510.1"/>
    </source>
</evidence>
<evidence type="ECO:0000313" key="4">
    <source>
        <dbReference type="Proteomes" id="UP001501803"/>
    </source>
</evidence>
<dbReference type="EMBL" id="BAABCN010000007">
    <property type="protein sequence ID" value="GAA3882510.1"/>
    <property type="molecule type" value="Genomic_DNA"/>
</dbReference>
<dbReference type="Gene3D" id="1.10.630.10">
    <property type="entry name" value="Cytochrome P450"/>
    <property type="match status" value="1"/>
</dbReference>
<comment type="caution">
    <text evidence="3">The sequence shown here is derived from an EMBL/GenBank/DDBJ whole genome shotgun (WGS) entry which is preliminary data.</text>
</comment>
<keyword evidence="2" id="KW-0503">Monooxygenase</keyword>
<dbReference type="PROSITE" id="PS00086">
    <property type="entry name" value="CYTOCHROME_P450"/>
    <property type="match status" value="1"/>
</dbReference>
<organism evidence="3 4">
    <name type="scientific">Leifsonia kafniensis</name>
    <dbReference type="NCBI Taxonomy" id="475957"/>
    <lineage>
        <taxon>Bacteria</taxon>
        <taxon>Bacillati</taxon>
        <taxon>Actinomycetota</taxon>
        <taxon>Actinomycetes</taxon>
        <taxon>Micrococcales</taxon>
        <taxon>Microbacteriaceae</taxon>
        <taxon>Leifsonia</taxon>
    </lineage>
</organism>
<keyword evidence="4" id="KW-1185">Reference proteome</keyword>
<evidence type="ECO:0000256" key="2">
    <source>
        <dbReference type="RuleBase" id="RU000461"/>
    </source>
</evidence>
<reference evidence="4" key="1">
    <citation type="journal article" date="2019" name="Int. J. Syst. Evol. Microbiol.">
        <title>The Global Catalogue of Microorganisms (GCM) 10K type strain sequencing project: providing services to taxonomists for standard genome sequencing and annotation.</title>
        <authorList>
            <consortium name="The Broad Institute Genomics Platform"/>
            <consortium name="The Broad Institute Genome Sequencing Center for Infectious Disease"/>
            <person name="Wu L."/>
            <person name="Ma J."/>
        </authorList>
    </citation>
    <scope>NUCLEOTIDE SEQUENCE [LARGE SCALE GENOMIC DNA]</scope>
    <source>
        <strain evidence="4">JCM 17021</strain>
    </source>
</reference>
<dbReference type="PANTHER" id="PTHR46696">
    <property type="entry name" value="P450, PUTATIVE (EUROFUNG)-RELATED"/>
    <property type="match status" value="1"/>
</dbReference>
<keyword evidence="2" id="KW-0408">Iron</keyword>
<proteinExistence type="inferred from homology"/>
<accession>A0ABP7KN34</accession>
<keyword evidence="2" id="KW-0349">Heme</keyword>
<dbReference type="InterPro" id="IPR036396">
    <property type="entry name" value="Cyt_P450_sf"/>
</dbReference>
<protein>
    <submittedName>
        <fullName evidence="3">Cytochrome P450</fullName>
    </submittedName>
</protein>
<comment type="similarity">
    <text evidence="1 2">Belongs to the cytochrome P450 family.</text>
</comment>
<sequence>MDNASAPVADWIVPAEMIQDPYPTYRRLREEAPVAWVPALNRFLVTRFGDCLAIERDQGTFSANEESSTSNMIRTMKGRSMLRKDDPAHSIDREAIRPALSPAAITASWEQIFERNAEKHLDAFIKKGESGDVAADFASPFASDNLIAVTGLHGAAQEDMQRWSRALIAGIGNVQSDEDVWAQASRTSDELDSTIDDAGAFLKMNPDSSMLSAFVNAETPLPDEAIRANIKLAVSGGFNEPSHAISSALWAMLTHPDQLRAVRDQRASMLDVFTETVRWISPVGMYPRTTTREVELGGVVLPAGARIGVVVASANHDERNFENGGTFDVFRAKRPNLAFGSGTHYCAGSWVAKAQVASVALPAVLRRLPGLRLAPDSTSGFEGWVFRGTKTLRVQWGR</sequence>
<evidence type="ECO:0000256" key="1">
    <source>
        <dbReference type="ARBA" id="ARBA00010617"/>
    </source>
</evidence>
<dbReference type="PANTHER" id="PTHR46696:SF1">
    <property type="entry name" value="CYTOCHROME P450 YJIB-RELATED"/>
    <property type="match status" value="1"/>
</dbReference>
<name>A0ABP7KN34_9MICO</name>
<gene>
    <name evidence="3" type="ORF">GCM10022381_25970</name>
</gene>
<dbReference type="InterPro" id="IPR017972">
    <property type="entry name" value="Cyt_P450_CS"/>
</dbReference>
<dbReference type="Proteomes" id="UP001501803">
    <property type="component" value="Unassembled WGS sequence"/>
</dbReference>
<keyword evidence="2" id="KW-0479">Metal-binding</keyword>
<dbReference type="SUPFAM" id="SSF48264">
    <property type="entry name" value="Cytochrome P450"/>
    <property type="match status" value="1"/>
</dbReference>
<dbReference type="Pfam" id="PF00067">
    <property type="entry name" value="p450"/>
    <property type="match status" value="1"/>
</dbReference>
<keyword evidence="2" id="KW-0560">Oxidoreductase</keyword>
<dbReference type="InterPro" id="IPR002397">
    <property type="entry name" value="Cyt_P450_B"/>
</dbReference>
<dbReference type="InterPro" id="IPR001128">
    <property type="entry name" value="Cyt_P450"/>
</dbReference>
<dbReference type="PRINTS" id="PR00359">
    <property type="entry name" value="BP450"/>
</dbReference>